<dbReference type="GO" id="GO:0004719">
    <property type="term" value="F:protein-L-isoaspartate (D-aspartate) O-methyltransferase activity"/>
    <property type="evidence" value="ECO:0007669"/>
    <property type="project" value="UniProtKB-UniRule"/>
</dbReference>
<dbReference type="GO" id="GO:0030091">
    <property type="term" value="P:protein repair"/>
    <property type="evidence" value="ECO:0007669"/>
    <property type="project" value="UniProtKB-UniRule"/>
</dbReference>
<dbReference type="GO" id="GO:0032259">
    <property type="term" value="P:methylation"/>
    <property type="evidence" value="ECO:0007669"/>
    <property type="project" value="UniProtKB-KW"/>
</dbReference>
<comment type="subcellular location">
    <subcellularLocation>
        <location evidence="1">Cytoplasm</location>
    </subcellularLocation>
</comment>
<dbReference type="GO" id="GO:0005737">
    <property type="term" value="C:cytoplasm"/>
    <property type="evidence" value="ECO:0007669"/>
    <property type="project" value="UniProtKB-SubCell"/>
</dbReference>
<comment type="caution">
    <text evidence="10">The sequence shown here is derived from an EMBL/GenBank/DDBJ whole genome shotgun (WGS) entry which is preliminary data.</text>
</comment>
<keyword evidence="5" id="KW-0963">Cytoplasm</keyword>
<dbReference type="RefSeq" id="WP_133957551.1">
    <property type="nucleotide sequence ID" value="NZ_SORI01000008.1"/>
</dbReference>
<evidence type="ECO:0000256" key="4">
    <source>
        <dbReference type="ARBA" id="ARBA00013346"/>
    </source>
</evidence>
<keyword evidence="8" id="KW-0949">S-adenosyl-L-methionine</keyword>
<proteinExistence type="inferred from homology"/>
<dbReference type="EMBL" id="SORI01000008">
    <property type="protein sequence ID" value="TDY60527.1"/>
    <property type="molecule type" value="Genomic_DNA"/>
</dbReference>
<accession>A0A4R8M931</accession>
<evidence type="ECO:0000256" key="7">
    <source>
        <dbReference type="ARBA" id="ARBA00022679"/>
    </source>
</evidence>
<dbReference type="SUPFAM" id="SSF53335">
    <property type="entry name" value="S-adenosyl-L-methionine-dependent methyltransferases"/>
    <property type="match status" value="1"/>
</dbReference>
<dbReference type="Pfam" id="PF01135">
    <property type="entry name" value="PCMT"/>
    <property type="match status" value="1"/>
</dbReference>
<gene>
    <name evidence="10" type="ORF">C8D99_10876</name>
</gene>
<dbReference type="NCBIfam" id="TIGR00080">
    <property type="entry name" value="pimt"/>
    <property type="match status" value="1"/>
</dbReference>
<sequence length="218" mass="23962">MTQWRSLAERMVREQIMARGVRSEAVLEAMRTVPRHFFVDEALRDSAWIDSPLPIGEDQTISQPYMVARMTELLGPARGETVLEIGTGSGYQAAVLCALGAKVTSLERIAFLAYRARERLDGLGFDVRVVWSDGSPESRPDGPFDGVIVTAAAPELEEWWSDVLAPGGRLVVPLSVMSGGQRLLLRRKAAGGEYEDTWHDYCRFVPLLKGRKGNGSGG</sequence>
<evidence type="ECO:0000256" key="5">
    <source>
        <dbReference type="ARBA" id="ARBA00022490"/>
    </source>
</evidence>
<keyword evidence="7 10" id="KW-0808">Transferase</keyword>
<dbReference type="InterPro" id="IPR000682">
    <property type="entry name" value="PCMT"/>
</dbReference>
<protein>
    <recommendedName>
        <fullName evidence="4 9">Protein-L-isoaspartate O-methyltransferase</fullName>
        <ecNumber evidence="3 9">2.1.1.77</ecNumber>
    </recommendedName>
</protein>
<keyword evidence="11" id="KW-1185">Reference proteome</keyword>
<dbReference type="InterPro" id="IPR029063">
    <property type="entry name" value="SAM-dependent_MTases_sf"/>
</dbReference>
<evidence type="ECO:0000256" key="8">
    <source>
        <dbReference type="ARBA" id="ARBA00022691"/>
    </source>
</evidence>
<dbReference type="PANTHER" id="PTHR11579:SF0">
    <property type="entry name" value="PROTEIN-L-ISOASPARTATE(D-ASPARTATE) O-METHYLTRANSFERASE"/>
    <property type="match status" value="1"/>
</dbReference>
<evidence type="ECO:0000313" key="10">
    <source>
        <dbReference type="EMBL" id="TDY60527.1"/>
    </source>
</evidence>
<evidence type="ECO:0000256" key="1">
    <source>
        <dbReference type="ARBA" id="ARBA00004496"/>
    </source>
</evidence>
<reference evidence="10 11" key="1">
    <citation type="submission" date="2019-03" db="EMBL/GenBank/DDBJ databases">
        <title>Genomic Encyclopedia of Type Strains, Phase IV (KMG-IV): sequencing the most valuable type-strain genomes for metagenomic binning, comparative biology and taxonomic classification.</title>
        <authorList>
            <person name="Goeker M."/>
        </authorList>
    </citation>
    <scope>NUCLEOTIDE SEQUENCE [LARGE SCALE GENOMIC DNA]</scope>
    <source>
        <strain evidence="10 11">DSM 25964</strain>
    </source>
</reference>
<evidence type="ECO:0000256" key="2">
    <source>
        <dbReference type="ARBA" id="ARBA00005369"/>
    </source>
</evidence>
<dbReference type="PANTHER" id="PTHR11579">
    <property type="entry name" value="PROTEIN-L-ISOASPARTATE O-METHYLTRANSFERASE"/>
    <property type="match status" value="1"/>
</dbReference>
<evidence type="ECO:0000256" key="6">
    <source>
        <dbReference type="ARBA" id="ARBA00022603"/>
    </source>
</evidence>
<evidence type="ECO:0000313" key="11">
    <source>
        <dbReference type="Proteomes" id="UP000295066"/>
    </source>
</evidence>
<dbReference type="FunFam" id="3.40.50.150:FF:000010">
    <property type="entry name" value="Protein-L-isoaspartate O-methyltransferase"/>
    <property type="match status" value="1"/>
</dbReference>
<dbReference type="AlphaFoldDB" id="A0A4R8M931"/>
<organism evidence="10 11">
    <name type="scientific">Aminivibrio pyruvatiphilus</name>
    <dbReference type="NCBI Taxonomy" id="1005740"/>
    <lineage>
        <taxon>Bacteria</taxon>
        <taxon>Thermotogati</taxon>
        <taxon>Synergistota</taxon>
        <taxon>Synergistia</taxon>
        <taxon>Synergistales</taxon>
        <taxon>Aminobacteriaceae</taxon>
        <taxon>Aminivibrio</taxon>
    </lineage>
</organism>
<dbReference type="CDD" id="cd02440">
    <property type="entry name" value="AdoMet_MTases"/>
    <property type="match status" value="1"/>
</dbReference>
<dbReference type="Proteomes" id="UP000295066">
    <property type="component" value="Unassembled WGS sequence"/>
</dbReference>
<dbReference type="NCBIfam" id="NF001453">
    <property type="entry name" value="PRK00312.1"/>
    <property type="match status" value="1"/>
</dbReference>
<name>A0A4R8M931_9BACT</name>
<dbReference type="EC" id="2.1.1.77" evidence="3 9"/>
<evidence type="ECO:0000256" key="3">
    <source>
        <dbReference type="ARBA" id="ARBA00011890"/>
    </source>
</evidence>
<dbReference type="OrthoDB" id="9772751at2"/>
<dbReference type="Gene3D" id="3.40.50.150">
    <property type="entry name" value="Vaccinia Virus protein VP39"/>
    <property type="match status" value="1"/>
</dbReference>
<keyword evidence="6 10" id="KW-0489">Methyltransferase</keyword>
<evidence type="ECO:0000256" key="9">
    <source>
        <dbReference type="NCBIfam" id="TIGR00080"/>
    </source>
</evidence>
<comment type="similarity">
    <text evidence="2">Belongs to the methyltransferase superfamily. L-isoaspartyl/D-aspartyl protein methyltransferase family.</text>
</comment>